<dbReference type="PROSITE" id="PS50160">
    <property type="entry name" value="DNA_LIGASE_A3"/>
    <property type="match status" value="1"/>
</dbReference>
<sequence length="833" mass="96092">EIFDMASQFDIGSQSSSSQQPTFDSSSFSEFCRFLEIVSRTKGDAKKKKLQKFFNLDTERTYRMKEHVLAKTYINVLGLSKDSPNAERLLHWKMPGSNKNKIAGDFASVAFEVIAPRSTVVSQGSMSIDDVNQQLDTLNASSGQGESRIIIRHFFIKCTAIEQKWIIRIILKELKIGMTERTVFSVFHPDASSLFNVCSDLRKVCTELQDPFKRFTDSEISIFRPFKPMLSKSIAIQNILKTMGGNFWIEEKIDGALTKHIHSCFREGVQEIILDGEMITYDPALDVYQPFGSLRTVCNDKSDNEHKSRPCFLVFDIVLLNGKSLANYTLEKRREFLKTLITDKPGYIQVIPHKVGKSMKDLTEAMDDAVMQRKEGIIIKKPSSTYILNERIDDWIKVKPDYLDTLGDDLDLIVIGKRGSMFGSFMCGLRDAKTINNEIRILSFCRFGTGFTMKESEELKSLEGWEPFDSNRIPDWLIIGHDKPHLIIPPEKSVVVQVRATEIVATNEFATNFTLRFPRFEKLRPDKDWSSAASVQGPIIDYFQVRRSTLLETYTYQSGPIEKKSKIFINMKFYVMMTKYKSFTKSDLERMIKEHGGEFFQHPDASPNLYIIAESLSNFRIRKLAEAGQHDIVHPRWIEESISARRAIPLNPRFMLFITDATSHEFSTRMDQFGDSYTEKVDIDTLKELFELNPIEERIHDDAKRRRLNDEIESRYFADTSLPNAIFRRCVVYIDYPPLRENPVIDDLWALQEGCRDRLNLIELSLRYQDALVTDDLYSSNITHVIFDERDLSRVDAIKKHYQRRQNESMPLFVRSSWVTDSENLGALLDETG</sequence>
<keyword evidence="9" id="KW-0067">ATP-binding</keyword>
<dbReference type="Pfam" id="PF11411">
    <property type="entry name" value="DNA_ligase_IV"/>
    <property type="match status" value="1"/>
</dbReference>
<dbReference type="GO" id="GO:0006303">
    <property type="term" value="P:double-strand break repair via nonhomologous end joining"/>
    <property type="evidence" value="ECO:0007669"/>
    <property type="project" value="TreeGrafter"/>
</dbReference>
<keyword evidence="11" id="KW-0233">DNA recombination</keyword>
<dbReference type="InterPro" id="IPR044125">
    <property type="entry name" value="Adenylation_DNA_ligase_IV"/>
</dbReference>
<dbReference type="InterPro" id="IPR021536">
    <property type="entry name" value="DNA_ligase_IV_dom"/>
</dbReference>
<dbReference type="PANTHER" id="PTHR45997:SF1">
    <property type="entry name" value="DNA LIGASE 4"/>
    <property type="match status" value="1"/>
</dbReference>
<feature type="non-terminal residue" evidence="19">
    <location>
        <position position="1"/>
    </location>
</feature>
<evidence type="ECO:0000256" key="15">
    <source>
        <dbReference type="ARBA" id="ARBA00031942"/>
    </source>
</evidence>
<dbReference type="OrthoDB" id="151490at2759"/>
<keyword evidence="12" id="KW-0234">DNA repair</keyword>
<keyword evidence="5" id="KW-0479">Metal-binding</keyword>
<dbReference type="GO" id="GO:0005524">
    <property type="term" value="F:ATP binding"/>
    <property type="evidence" value="ECO:0007669"/>
    <property type="project" value="UniProtKB-KW"/>
</dbReference>
<dbReference type="InterPro" id="IPR012308">
    <property type="entry name" value="DNA_ligase_ATP-dep_N"/>
</dbReference>
<dbReference type="EMBL" id="CAJVQA010023573">
    <property type="protein sequence ID" value="CAG8778937.1"/>
    <property type="molecule type" value="Genomic_DNA"/>
</dbReference>
<dbReference type="Proteomes" id="UP000789759">
    <property type="component" value="Unassembled WGS sequence"/>
</dbReference>
<dbReference type="Gene3D" id="3.30.470.30">
    <property type="entry name" value="DNA ligase/mRNA capping enzyme"/>
    <property type="match status" value="1"/>
</dbReference>
<evidence type="ECO:0000256" key="8">
    <source>
        <dbReference type="ARBA" id="ARBA00022763"/>
    </source>
</evidence>
<dbReference type="GO" id="GO:0046872">
    <property type="term" value="F:metal ion binding"/>
    <property type="evidence" value="ECO:0007669"/>
    <property type="project" value="UniProtKB-KW"/>
</dbReference>
<dbReference type="GO" id="GO:0006310">
    <property type="term" value="P:DNA recombination"/>
    <property type="evidence" value="ECO:0007669"/>
    <property type="project" value="UniProtKB-KW"/>
</dbReference>
<dbReference type="InterPro" id="IPR001357">
    <property type="entry name" value="BRCT_dom"/>
</dbReference>
<keyword evidence="4" id="KW-0436">Ligase</keyword>
<dbReference type="InterPro" id="IPR012310">
    <property type="entry name" value="DNA_ligase_ATP-dep_cent"/>
</dbReference>
<evidence type="ECO:0000256" key="1">
    <source>
        <dbReference type="ARBA" id="ARBA00001946"/>
    </source>
</evidence>
<dbReference type="GO" id="GO:0003677">
    <property type="term" value="F:DNA binding"/>
    <property type="evidence" value="ECO:0007669"/>
    <property type="project" value="InterPro"/>
</dbReference>
<feature type="region of interest" description="Disordered" evidence="16">
    <location>
        <begin position="1"/>
        <end position="25"/>
    </location>
</feature>
<feature type="non-terminal residue" evidence="19">
    <location>
        <position position="833"/>
    </location>
</feature>
<dbReference type="CDD" id="cd17722">
    <property type="entry name" value="BRCT_DNA_ligase_IV_rpt1"/>
    <property type="match status" value="1"/>
</dbReference>
<evidence type="ECO:0000256" key="9">
    <source>
        <dbReference type="ARBA" id="ARBA00022840"/>
    </source>
</evidence>
<evidence type="ECO:0000313" key="20">
    <source>
        <dbReference type="Proteomes" id="UP000789759"/>
    </source>
</evidence>
<reference evidence="19" key="1">
    <citation type="submission" date="2021-06" db="EMBL/GenBank/DDBJ databases">
        <authorList>
            <person name="Kallberg Y."/>
            <person name="Tangrot J."/>
            <person name="Rosling A."/>
        </authorList>
    </citation>
    <scope>NUCLEOTIDE SEQUENCE</scope>
    <source>
        <strain evidence="19">FL966</strain>
    </source>
</reference>
<feature type="domain" description="ATP-dependent DNA ligase family profile" evidence="17">
    <location>
        <begin position="303"/>
        <end position="431"/>
    </location>
</feature>
<dbReference type="SUPFAM" id="SSF56091">
    <property type="entry name" value="DNA ligase/mRNA capping enzyme, catalytic domain"/>
    <property type="match status" value="1"/>
</dbReference>
<organism evidence="19 20">
    <name type="scientific">Cetraspora pellucida</name>
    <dbReference type="NCBI Taxonomy" id="1433469"/>
    <lineage>
        <taxon>Eukaryota</taxon>
        <taxon>Fungi</taxon>
        <taxon>Fungi incertae sedis</taxon>
        <taxon>Mucoromycota</taxon>
        <taxon>Glomeromycotina</taxon>
        <taxon>Glomeromycetes</taxon>
        <taxon>Diversisporales</taxon>
        <taxon>Gigasporaceae</taxon>
        <taxon>Cetraspora</taxon>
    </lineage>
</organism>
<dbReference type="Pfam" id="PF16589">
    <property type="entry name" value="BRCT_2"/>
    <property type="match status" value="1"/>
</dbReference>
<dbReference type="AlphaFoldDB" id="A0A9N9JG48"/>
<dbReference type="Pfam" id="PF01068">
    <property type="entry name" value="DNA_ligase_A_M"/>
    <property type="match status" value="1"/>
</dbReference>
<keyword evidence="7" id="KW-0547">Nucleotide-binding</keyword>
<comment type="cofactor">
    <cofactor evidence="1">
        <name>Mg(2+)</name>
        <dbReference type="ChEBI" id="CHEBI:18420"/>
    </cofactor>
</comment>
<dbReference type="GO" id="GO:0032807">
    <property type="term" value="C:DNA ligase IV complex"/>
    <property type="evidence" value="ECO:0007669"/>
    <property type="project" value="TreeGrafter"/>
</dbReference>
<accession>A0A9N9JG48</accession>
<dbReference type="InterPro" id="IPR016059">
    <property type="entry name" value="DNA_ligase_ATP-dep_CS"/>
</dbReference>
<evidence type="ECO:0000256" key="10">
    <source>
        <dbReference type="ARBA" id="ARBA00022842"/>
    </source>
</evidence>
<dbReference type="PROSITE" id="PS50172">
    <property type="entry name" value="BRCT"/>
    <property type="match status" value="1"/>
</dbReference>
<evidence type="ECO:0000256" key="6">
    <source>
        <dbReference type="ARBA" id="ARBA00022737"/>
    </source>
</evidence>
<evidence type="ECO:0000256" key="11">
    <source>
        <dbReference type="ARBA" id="ARBA00023172"/>
    </source>
</evidence>
<evidence type="ECO:0000256" key="5">
    <source>
        <dbReference type="ARBA" id="ARBA00022723"/>
    </source>
</evidence>
<keyword evidence="10" id="KW-0460">Magnesium</keyword>
<evidence type="ECO:0000256" key="14">
    <source>
        <dbReference type="ARBA" id="ARBA00030676"/>
    </source>
</evidence>
<feature type="domain" description="BRCT" evidence="18">
    <location>
        <begin position="563"/>
        <end position="655"/>
    </location>
</feature>
<comment type="subcellular location">
    <subcellularLocation>
        <location evidence="2">Nucleus</location>
    </subcellularLocation>
</comment>
<evidence type="ECO:0000256" key="16">
    <source>
        <dbReference type="SAM" id="MobiDB-lite"/>
    </source>
</evidence>
<evidence type="ECO:0000256" key="13">
    <source>
        <dbReference type="ARBA" id="ARBA00023242"/>
    </source>
</evidence>
<evidence type="ECO:0000256" key="12">
    <source>
        <dbReference type="ARBA" id="ARBA00023204"/>
    </source>
</evidence>
<gene>
    <name evidence="19" type="ORF">CPELLU_LOCUS16270</name>
</gene>
<dbReference type="Pfam" id="PF04675">
    <property type="entry name" value="DNA_ligase_A_N"/>
    <property type="match status" value="1"/>
</dbReference>
<dbReference type="InterPro" id="IPR029710">
    <property type="entry name" value="LIG4"/>
</dbReference>
<evidence type="ECO:0000256" key="7">
    <source>
        <dbReference type="ARBA" id="ARBA00022741"/>
    </source>
</evidence>
<dbReference type="CDD" id="cd07903">
    <property type="entry name" value="Adenylation_DNA_ligase_IV"/>
    <property type="match status" value="1"/>
</dbReference>
<dbReference type="GO" id="GO:0003910">
    <property type="term" value="F:DNA ligase (ATP) activity"/>
    <property type="evidence" value="ECO:0007669"/>
    <property type="project" value="InterPro"/>
</dbReference>
<proteinExistence type="inferred from homology"/>
<evidence type="ECO:0000256" key="2">
    <source>
        <dbReference type="ARBA" id="ARBA00004123"/>
    </source>
</evidence>
<dbReference type="SUPFAM" id="SSF50249">
    <property type="entry name" value="Nucleic acid-binding proteins"/>
    <property type="match status" value="1"/>
</dbReference>
<keyword evidence="6" id="KW-0677">Repeat</keyword>
<keyword evidence="20" id="KW-1185">Reference proteome</keyword>
<keyword evidence="13" id="KW-0539">Nucleus</keyword>
<dbReference type="InterPro" id="IPR012340">
    <property type="entry name" value="NA-bd_OB-fold"/>
</dbReference>
<dbReference type="SMART" id="SM00292">
    <property type="entry name" value="BRCT"/>
    <property type="match status" value="1"/>
</dbReference>
<evidence type="ECO:0000313" key="19">
    <source>
        <dbReference type="EMBL" id="CAG8778937.1"/>
    </source>
</evidence>
<dbReference type="SUPFAM" id="SSF52113">
    <property type="entry name" value="BRCT domain"/>
    <property type="match status" value="2"/>
</dbReference>
<comment type="caution">
    <text evidence="19">The sequence shown here is derived from an EMBL/GenBank/DDBJ whole genome shotgun (WGS) entry which is preliminary data.</text>
</comment>
<dbReference type="Gene3D" id="1.10.3260.10">
    <property type="entry name" value="DNA ligase, ATP-dependent, N-terminal domain"/>
    <property type="match status" value="1"/>
</dbReference>
<evidence type="ECO:0000256" key="4">
    <source>
        <dbReference type="ARBA" id="ARBA00022598"/>
    </source>
</evidence>
<evidence type="ECO:0000256" key="3">
    <source>
        <dbReference type="ARBA" id="ARBA00007572"/>
    </source>
</evidence>
<evidence type="ECO:0000259" key="18">
    <source>
        <dbReference type="PROSITE" id="PS50172"/>
    </source>
</evidence>
<dbReference type="InterPro" id="IPR036599">
    <property type="entry name" value="DNA_ligase_N_sf"/>
</dbReference>
<dbReference type="InterPro" id="IPR036420">
    <property type="entry name" value="BRCT_dom_sf"/>
</dbReference>
<dbReference type="PANTHER" id="PTHR45997">
    <property type="entry name" value="DNA LIGASE 4"/>
    <property type="match status" value="1"/>
</dbReference>
<comment type="similarity">
    <text evidence="3">Belongs to the ATP-dependent DNA ligase family.</text>
</comment>
<dbReference type="InterPro" id="IPR012309">
    <property type="entry name" value="DNA_ligase_ATP-dep_C"/>
</dbReference>
<protein>
    <recommendedName>
        <fullName evidence="15">DNA ligase IV</fullName>
    </recommendedName>
    <alternativeName>
        <fullName evidence="14">Polydeoxyribonucleotide synthase [ATP] 4</fullName>
    </alternativeName>
</protein>
<dbReference type="Gene3D" id="2.40.50.140">
    <property type="entry name" value="Nucleic acid-binding proteins"/>
    <property type="match status" value="1"/>
</dbReference>
<feature type="compositionally biased region" description="Low complexity" evidence="16">
    <location>
        <begin position="7"/>
        <end position="25"/>
    </location>
</feature>
<name>A0A9N9JG48_9GLOM</name>
<dbReference type="GO" id="GO:0006297">
    <property type="term" value="P:nucleotide-excision repair, DNA gap filling"/>
    <property type="evidence" value="ECO:0007669"/>
    <property type="project" value="TreeGrafter"/>
</dbReference>
<dbReference type="PROSITE" id="PS00333">
    <property type="entry name" value="DNA_LIGASE_A2"/>
    <property type="match status" value="1"/>
</dbReference>
<evidence type="ECO:0000259" key="17">
    <source>
        <dbReference type="PROSITE" id="PS50160"/>
    </source>
</evidence>
<dbReference type="Gene3D" id="3.40.50.10190">
    <property type="entry name" value="BRCT domain"/>
    <property type="match status" value="2"/>
</dbReference>
<dbReference type="Pfam" id="PF04679">
    <property type="entry name" value="DNA_ligase_A_C"/>
    <property type="match status" value="1"/>
</dbReference>
<keyword evidence="8" id="KW-0227">DNA damage</keyword>